<evidence type="ECO:0000256" key="2">
    <source>
        <dbReference type="ARBA" id="ARBA00022649"/>
    </source>
</evidence>
<organism evidence="8 9">
    <name type="scientific">Crocosphaera chwakensis CCY0110</name>
    <dbReference type="NCBI Taxonomy" id="391612"/>
    <lineage>
        <taxon>Bacteria</taxon>
        <taxon>Bacillati</taxon>
        <taxon>Cyanobacteriota</taxon>
        <taxon>Cyanophyceae</taxon>
        <taxon>Oscillatoriophycideae</taxon>
        <taxon>Chroococcales</taxon>
        <taxon>Aphanothecaceae</taxon>
        <taxon>Crocosphaera</taxon>
        <taxon>Crocosphaera chwakensis</taxon>
    </lineage>
</organism>
<dbReference type="Gene3D" id="3.30.920.30">
    <property type="entry name" value="Hypothetical protein"/>
    <property type="match status" value="1"/>
</dbReference>
<keyword evidence="5" id="KW-0378">Hydrolase</keyword>
<keyword evidence="9" id="KW-1185">Reference proteome</keyword>
<dbReference type="AlphaFoldDB" id="A3ISG6"/>
<evidence type="ECO:0000256" key="4">
    <source>
        <dbReference type="ARBA" id="ARBA00022759"/>
    </source>
</evidence>
<keyword evidence="3" id="KW-0540">Nuclease</keyword>
<dbReference type="RefSeq" id="WP_008276322.1">
    <property type="nucleotide sequence ID" value="NZ_AAXW01000023.1"/>
</dbReference>
<dbReference type="InterPro" id="IPR038570">
    <property type="entry name" value="HicA_sf"/>
</dbReference>
<dbReference type="Pfam" id="PF07927">
    <property type="entry name" value="HicA_toxin"/>
    <property type="match status" value="1"/>
</dbReference>
<protein>
    <submittedName>
        <fullName evidence="8">YcfA-like protein</fullName>
    </submittedName>
</protein>
<evidence type="ECO:0000256" key="7">
    <source>
        <dbReference type="ARBA" id="ARBA00023016"/>
    </source>
</evidence>
<dbReference type="EMBL" id="AAXW01000023">
    <property type="protein sequence ID" value="EAZ90536.1"/>
    <property type="molecule type" value="Genomic_DNA"/>
</dbReference>
<proteinExistence type="inferred from homology"/>
<sequence length="53" mass="6036">MVLSCDRQATGSHKIWYNPETQEYTTIPNHSDDILERTLTAILKQAAISPDDF</sequence>
<evidence type="ECO:0000256" key="5">
    <source>
        <dbReference type="ARBA" id="ARBA00022801"/>
    </source>
</evidence>
<keyword evidence="6" id="KW-0694">RNA-binding</keyword>
<evidence type="ECO:0000256" key="1">
    <source>
        <dbReference type="ARBA" id="ARBA00006620"/>
    </source>
</evidence>
<comment type="similarity">
    <text evidence="1">Belongs to the HicA mRNA interferase family.</text>
</comment>
<dbReference type="eggNOG" id="COG1724">
    <property type="taxonomic scope" value="Bacteria"/>
</dbReference>
<evidence type="ECO:0000256" key="3">
    <source>
        <dbReference type="ARBA" id="ARBA00022722"/>
    </source>
</evidence>
<keyword evidence="2" id="KW-1277">Toxin-antitoxin system</keyword>
<comment type="caution">
    <text evidence="8">The sequence shown here is derived from an EMBL/GenBank/DDBJ whole genome shotgun (WGS) entry which is preliminary data.</text>
</comment>
<dbReference type="InterPro" id="IPR012933">
    <property type="entry name" value="HicA_mRNA_interferase"/>
</dbReference>
<gene>
    <name evidence="8" type="ORF">CY0110_20103</name>
</gene>
<dbReference type="Proteomes" id="UP000003781">
    <property type="component" value="Unassembled WGS sequence"/>
</dbReference>
<evidence type="ECO:0000256" key="6">
    <source>
        <dbReference type="ARBA" id="ARBA00022884"/>
    </source>
</evidence>
<dbReference type="GO" id="GO:0004519">
    <property type="term" value="F:endonuclease activity"/>
    <property type="evidence" value="ECO:0007669"/>
    <property type="project" value="UniProtKB-KW"/>
</dbReference>
<keyword evidence="7" id="KW-0346">Stress response</keyword>
<dbReference type="SUPFAM" id="SSF54786">
    <property type="entry name" value="YcfA/nrd intein domain"/>
    <property type="match status" value="1"/>
</dbReference>
<dbReference type="GO" id="GO:0003729">
    <property type="term" value="F:mRNA binding"/>
    <property type="evidence" value="ECO:0007669"/>
    <property type="project" value="InterPro"/>
</dbReference>
<accession>A3ISG6</accession>
<evidence type="ECO:0000313" key="8">
    <source>
        <dbReference type="EMBL" id="EAZ90536.1"/>
    </source>
</evidence>
<reference evidence="8 9" key="1">
    <citation type="submission" date="2007-03" db="EMBL/GenBank/DDBJ databases">
        <authorList>
            <person name="Stal L."/>
            <person name="Ferriera S."/>
            <person name="Johnson J."/>
            <person name="Kravitz S."/>
            <person name="Beeson K."/>
            <person name="Sutton G."/>
            <person name="Rogers Y.-H."/>
            <person name="Friedman R."/>
            <person name="Frazier M."/>
            <person name="Venter J.C."/>
        </authorList>
    </citation>
    <scope>NUCLEOTIDE SEQUENCE [LARGE SCALE GENOMIC DNA]</scope>
    <source>
        <strain evidence="8 9">CCY0110</strain>
    </source>
</reference>
<evidence type="ECO:0000313" key="9">
    <source>
        <dbReference type="Proteomes" id="UP000003781"/>
    </source>
</evidence>
<dbReference type="GO" id="GO:0016787">
    <property type="term" value="F:hydrolase activity"/>
    <property type="evidence" value="ECO:0007669"/>
    <property type="project" value="UniProtKB-KW"/>
</dbReference>
<keyword evidence="4" id="KW-0255">Endonuclease</keyword>
<name>A3ISG6_9CHRO</name>